<dbReference type="Proteomes" id="UP001554567">
    <property type="component" value="Unassembled WGS sequence"/>
</dbReference>
<proteinExistence type="predicted"/>
<comment type="caution">
    <text evidence="1">The sequence shown here is derived from an EMBL/GenBank/DDBJ whole genome shotgun (WGS) entry which is preliminary data.</text>
</comment>
<dbReference type="EMBL" id="JBFKZN010000002">
    <property type="protein sequence ID" value="MEW5288202.1"/>
    <property type="molecule type" value="Genomic_DNA"/>
</dbReference>
<organism evidence="1 2">
    <name type="scientific">Erwinia papayae</name>
    <dbReference type="NCBI Taxonomy" id="206499"/>
    <lineage>
        <taxon>Bacteria</taxon>
        <taxon>Pseudomonadati</taxon>
        <taxon>Pseudomonadota</taxon>
        <taxon>Gammaproteobacteria</taxon>
        <taxon>Enterobacterales</taxon>
        <taxon>Erwiniaceae</taxon>
        <taxon>Erwinia</taxon>
    </lineage>
</organism>
<accession>A0ABV3MXC0</accession>
<evidence type="ECO:0008006" key="3">
    <source>
        <dbReference type="Google" id="ProtNLM"/>
    </source>
</evidence>
<keyword evidence="2" id="KW-1185">Reference proteome</keyword>
<evidence type="ECO:0000313" key="1">
    <source>
        <dbReference type="EMBL" id="MEW5288202.1"/>
    </source>
</evidence>
<name>A0ABV3MXC0_9GAMM</name>
<sequence>MRTLIKAVSVLGVIMMLSGCIIDDGYRGGPGWHHGGGYHGGPHYGYRYGPGPNRC</sequence>
<gene>
    <name evidence="1" type="ORF">ABW286_03195</name>
</gene>
<dbReference type="RefSeq" id="WP_200871620.1">
    <property type="nucleotide sequence ID" value="NZ_JBFKZN010000002.1"/>
</dbReference>
<reference evidence="1 2" key="1">
    <citation type="submission" date="2024-07" db="EMBL/GenBank/DDBJ databases">
        <authorList>
            <person name="Dulla G.F.J."/>
            <person name="Delorm J.G."/>
        </authorList>
    </citation>
    <scope>NUCLEOTIDE SEQUENCE [LARGE SCALE GENOMIC DNA]</scope>
    <source>
        <strain evidence="1 2">JGD 233</strain>
    </source>
</reference>
<dbReference type="PROSITE" id="PS51257">
    <property type="entry name" value="PROKAR_LIPOPROTEIN"/>
    <property type="match status" value="1"/>
</dbReference>
<protein>
    <recommendedName>
        <fullName evidence="3">Lipoprotein</fullName>
    </recommendedName>
</protein>
<evidence type="ECO:0000313" key="2">
    <source>
        <dbReference type="Proteomes" id="UP001554567"/>
    </source>
</evidence>